<feature type="region of interest" description="Disordered" evidence="1">
    <location>
        <begin position="239"/>
        <end position="278"/>
    </location>
</feature>
<reference evidence="3" key="1">
    <citation type="journal article" date="2020" name="Stud. Mycol.">
        <title>101 Dothideomycetes genomes: a test case for predicting lifestyles and emergence of pathogens.</title>
        <authorList>
            <person name="Haridas S."/>
            <person name="Albert R."/>
            <person name="Binder M."/>
            <person name="Bloem J."/>
            <person name="Labutti K."/>
            <person name="Salamov A."/>
            <person name="Andreopoulos B."/>
            <person name="Baker S."/>
            <person name="Barry K."/>
            <person name="Bills G."/>
            <person name="Bluhm B."/>
            <person name="Cannon C."/>
            <person name="Castanera R."/>
            <person name="Culley D."/>
            <person name="Daum C."/>
            <person name="Ezra D."/>
            <person name="Gonzalez J."/>
            <person name="Henrissat B."/>
            <person name="Kuo A."/>
            <person name="Liang C."/>
            <person name="Lipzen A."/>
            <person name="Lutzoni F."/>
            <person name="Magnuson J."/>
            <person name="Mondo S."/>
            <person name="Nolan M."/>
            <person name="Ohm R."/>
            <person name="Pangilinan J."/>
            <person name="Park H.-J."/>
            <person name="Ramirez L."/>
            <person name="Alfaro M."/>
            <person name="Sun H."/>
            <person name="Tritt A."/>
            <person name="Yoshinaga Y."/>
            <person name="Zwiers L.-H."/>
            <person name="Turgeon B."/>
            <person name="Goodwin S."/>
            <person name="Spatafora J."/>
            <person name="Crous P."/>
            <person name="Grigoriev I."/>
        </authorList>
    </citation>
    <scope>NUCLEOTIDE SEQUENCE</scope>
    <source>
        <strain evidence="3">CBS 122681</strain>
    </source>
</reference>
<dbReference type="AlphaFoldDB" id="A0A6A6TB47"/>
<gene>
    <name evidence="3" type="ORF">K491DRAFT_777319</name>
</gene>
<dbReference type="OrthoDB" id="3798784at2759"/>
<feature type="transmembrane region" description="Helical" evidence="2">
    <location>
        <begin position="6"/>
        <end position="28"/>
    </location>
</feature>
<feature type="compositionally biased region" description="Polar residues" evidence="1">
    <location>
        <begin position="478"/>
        <end position="489"/>
    </location>
</feature>
<evidence type="ECO:0000256" key="2">
    <source>
        <dbReference type="SAM" id="Phobius"/>
    </source>
</evidence>
<feature type="compositionally biased region" description="Pro residues" evidence="1">
    <location>
        <begin position="435"/>
        <end position="449"/>
    </location>
</feature>
<evidence type="ECO:0000313" key="4">
    <source>
        <dbReference type="Proteomes" id="UP000799324"/>
    </source>
</evidence>
<keyword evidence="4" id="KW-1185">Reference proteome</keyword>
<keyword evidence="2" id="KW-0812">Transmembrane</keyword>
<feature type="compositionally biased region" description="Polar residues" evidence="1">
    <location>
        <begin position="204"/>
        <end position="218"/>
    </location>
</feature>
<organism evidence="3 4">
    <name type="scientific">Lophiostoma macrostomum CBS 122681</name>
    <dbReference type="NCBI Taxonomy" id="1314788"/>
    <lineage>
        <taxon>Eukaryota</taxon>
        <taxon>Fungi</taxon>
        <taxon>Dikarya</taxon>
        <taxon>Ascomycota</taxon>
        <taxon>Pezizomycotina</taxon>
        <taxon>Dothideomycetes</taxon>
        <taxon>Pleosporomycetidae</taxon>
        <taxon>Pleosporales</taxon>
        <taxon>Lophiostomataceae</taxon>
        <taxon>Lophiostoma</taxon>
    </lineage>
</organism>
<feature type="region of interest" description="Disordered" evidence="1">
    <location>
        <begin position="58"/>
        <end position="126"/>
    </location>
</feature>
<keyword evidence="2" id="KW-1133">Transmembrane helix</keyword>
<accession>A0A6A6TB47</accession>
<dbReference type="EMBL" id="MU004327">
    <property type="protein sequence ID" value="KAF2657205.1"/>
    <property type="molecule type" value="Genomic_DNA"/>
</dbReference>
<protein>
    <submittedName>
        <fullName evidence="3">Uncharacterized protein</fullName>
    </submittedName>
</protein>
<sequence>MADPGFIAAVACAGIFGTVILWAAVYFLHRFITDKSDEVDRFFDWLANRHRCRCRRDDVGAEKGTSDKTSHTDLAETSQRLKENEKRSATRLPKKTRERMPRVRPPTDEPTEPSMEVSPPPALRRPRTYPRIAEQEFNAPMPYPYALPMPHQFGGQMAPAPTAQAHPPFMNTMKPQTAPPPPPAYYPEYEQQHGEEREQRASSETEQATEVTEISTSHAEPSRIDFVCFVDELPPMFLSAHDQNNEDEHEETSCRSRVPDQNAEDQATEDIQQIPRPYIPMPVPRAYQMMQQPYQQAQPQYYDMGGGAQQKQGYRGSTRYAPYAKLKAFRRKQRLRRTPPAGGKLQTPGSAPLWPPSWDFRSQPLTIGAMGRRKESRIGYEQEMTEAVEHNEEVSMMGNENADEQGEQVQTFQEQEQHHTKARLSFIGHATAPELNPPPNPILLPPPPATKTSEATTEPDLPKPKSSSKTTTPPSPSILNLHQSHTKNSASRHGSSGSSKHKRKSSSEGQGVWGGGRANSPSQGREEDMLSGLGWETET</sequence>
<feature type="compositionally biased region" description="Basic and acidic residues" evidence="1">
    <location>
        <begin position="98"/>
        <end position="107"/>
    </location>
</feature>
<feature type="region of interest" description="Disordered" evidence="1">
    <location>
        <begin position="398"/>
        <end position="539"/>
    </location>
</feature>
<evidence type="ECO:0000313" key="3">
    <source>
        <dbReference type="EMBL" id="KAF2657205.1"/>
    </source>
</evidence>
<feature type="compositionally biased region" description="Basic and acidic residues" evidence="1">
    <location>
        <begin position="243"/>
        <end position="258"/>
    </location>
</feature>
<feature type="compositionally biased region" description="Basic and acidic residues" evidence="1">
    <location>
        <begin position="190"/>
        <end position="203"/>
    </location>
</feature>
<keyword evidence="2" id="KW-0472">Membrane</keyword>
<feature type="region of interest" description="Disordered" evidence="1">
    <location>
        <begin position="338"/>
        <end position="358"/>
    </location>
</feature>
<dbReference type="Proteomes" id="UP000799324">
    <property type="component" value="Unassembled WGS sequence"/>
</dbReference>
<feature type="region of interest" description="Disordered" evidence="1">
    <location>
        <begin position="174"/>
        <end position="218"/>
    </location>
</feature>
<proteinExistence type="predicted"/>
<feature type="compositionally biased region" description="Basic and acidic residues" evidence="1">
    <location>
        <begin position="58"/>
        <end position="88"/>
    </location>
</feature>
<evidence type="ECO:0000256" key="1">
    <source>
        <dbReference type="SAM" id="MobiDB-lite"/>
    </source>
</evidence>
<name>A0A6A6TB47_9PLEO</name>